<evidence type="ECO:0000256" key="5">
    <source>
        <dbReference type="ARBA" id="ARBA00023163"/>
    </source>
</evidence>
<dbReference type="Gene3D" id="1.20.140.160">
    <property type="match status" value="1"/>
</dbReference>
<gene>
    <name evidence="8" type="ORF">E3T48_05660</name>
</gene>
<comment type="similarity">
    <text evidence="1">Belongs to the sigma-70 factor family. ECF subfamily.</text>
</comment>
<keyword evidence="9" id="KW-1185">Reference proteome</keyword>
<organism evidence="8 9">
    <name type="scientific">Cryobacterium fucosi</name>
    <dbReference type="NCBI Taxonomy" id="1259157"/>
    <lineage>
        <taxon>Bacteria</taxon>
        <taxon>Bacillati</taxon>
        <taxon>Actinomycetota</taxon>
        <taxon>Actinomycetes</taxon>
        <taxon>Micrococcales</taxon>
        <taxon>Microbacteriaceae</taxon>
        <taxon>Cryobacterium</taxon>
    </lineage>
</organism>
<keyword evidence="3" id="KW-0731">Sigma factor</keyword>
<sequence>MPPTKPDWGPLYLAHRRPMYLVALSILRRSDLAEDAVQNAMESLMKNPPADVVNWEAMMVNAAKLRALDIVGSAPERHHGGSLAPELQPESGDQTPGEAVEAIDLLRRVQKLEKAMDVLTDREGQVLVRRVLREESRDAVAADLGVSPARVSQIVTAALSKLREALVDEDAA</sequence>
<keyword evidence="5" id="KW-0804">Transcription</keyword>
<evidence type="ECO:0000256" key="6">
    <source>
        <dbReference type="SAM" id="MobiDB-lite"/>
    </source>
</evidence>
<evidence type="ECO:0000313" key="9">
    <source>
        <dbReference type="Proteomes" id="UP000298313"/>
    </source>
</evidence>
<dbReference type="SUPFAM" id="SSF88659">
    <property type="entry name" value="Sigma3 and sigma4 domains of RNA polymerase sigma factors"/>
    <property type="match status" value="1"/>
</dbReference>
<dbReference type="PANTHER" id="PTHR43133:SF8">
    <property type="entry name" value="RNA POLYMERASE SIGMA FACTOR HI_1459-RELATED"/>
    <property type="match status" value="1"/>
</dbReference>
<evidence type="ECO:0000256" key="3">
    <source>
        <dbReference type="ARBA" id="ARBA00023082"/>
    </source>
</evidence>
<dbReference type="InterPro" id="IPR014284">
    <property type="entry name" value="RNA_pol_sigma-70_dom"/>
</dbReference>
<evidence type="ECO:0000256" key="2">
    <source>
        <dbReference type="ARBA" id="ARBA00023015"/>
    </source>
</evidence>
<dbReference type="SUPFAM" id="SSF88946">
    <property type="entry name" value="Sigma2 domain of RNA polymerase sigma factors"/>
    <property type="match status" value="1"/>
</dbReference>
<dbReference type="Proteomes" id="UP000298313">
    <property type="component" value="Unassembled WGS sequence"/>
</dbReference>
<accession>A0A4R9BAB4</accession>
<evidence type="ECO:0000256" key="4">
    <source>
        <dbReference type="ARBA" id="ARBA00023125"/>
    </source>
</evidence>
<feature type="region of interest" description="Disordered" evidence="6">
    <location>
        <begin position="75"/>
        <end position="97"/>
    </location>
</feature>
<dbReference type="CDD" id="cd06171">
    <property type="entry name" value="Sigma70_r4"/>
    <property type="match status" value="1"/>
</dbReference>
<protein>
    <submittedName>
        <fullName evidence="8">Sigma-70 family RNA polymerase sigma factor</fullName>
    </submittedName>
</protein>
<dbReference type="InterPro" id="IPR007630">
    <property type="entry name" value="RNA_pol_sigma70_r4"/>
</dbReference>
<dbReference type="InterPro" id="IPR013324">
    <property type="entry name" value="RNA_pol_sigma_r3/r4-like"/>
</dbReference>
<dbReference type="GO" id="GO:0016987">
    <property type="term" value="F:sigma factor activity"/>
    <property type="evidence" value="ECO:0007669"/>
    <property type="project" value="UniProtKB-KW"/>
</dbReference>
<dbReference type="PANTHER" id="PTHR43133">
    <property type="entry name" value="RNA POLYMERASE ECF-TYPE SIGMA FACTO"/>
    <property type="match status" value="1"/>
</dbReference>
<reference evidence="8 9" key="1">
    <citation type="submission" date="2019-03" db="EMBL/GenBank/DDBJ databases">
        <title>Genomics of glacier-inhabiting Cryobacterium strains.</title>
        <authorList>
            <person name="Liu Q."/>
            <person name="Xin Y.-H."/>
        </authorList>
    </citation>
    <scope>NUCLEOTIDE SEQUENCE [LARGE SCALE GENOMIC DNA]</scope>
    <source>
        <strain evidence="8 9">Hh4</strain>
    </source>
</reference>
<dbReference type="AlphaFoldDB" id="A0A4R9BAB4"/>
<dbReference type="InterPro" id="IPR013325">
    <property type="entry name" value="RNA_pol_sigma_r2"/>
</dbReference>
<evidence type="ECO:0000256" key="1">
    <source>
        <dbReference type="ARBA" id="ARBA00010641"/>
    </source>
</evidence>
<dbReference type="RefSeq" id="WP_134522851.1">
    <property type="nucleotide sequence ID" value="NZ_SOHH01000053.1"/>
</dbReference>
<evidence type="ECO:0000313" key="8">
    <source>
        <dbReference type="EMBL" id="TFD79413.1"/>
    </source>
</evidence>
<keyword evidence="2" id="KW-0805">Transcription regulation</keyword>
<comment type="caution">
    <text evidence="8">The sequence shown here is derived from an EMBL/GenBank/DDBJ whole genome shotgun (WGS) entry which is preliminary data.</text>
</comment>
<evidence type="ECO:0000259" key="7">
    <source>
        <dbReference type="Pfam" id="PF04545"/>
    </source>
</evidence>
<dbReference type="Pfam" id="PF04545">
    <property type="entry name" value="Sigma70_r4"/>
    <property type="match status" value="1"/>
</dbReference>
<dbReference type="EMBL" id="SOHH01000053">
    <property type="protein sequence ID" value="TFD79413.1"/>
    <property type="molecule type" value="Genomic_DNA"/>
</dbReference>
<dbReference type="GO" id="GO:0006352">
    <property type="term" value="P:DNA-templated transcription initiation"/>
    <property type="evidence" value="ECO:0007669"/>
    <property type="project" value="InterPro"/>
</dbReference>
<proteinExistence type="inferred from homology"/>
<keyword evidence="4" id="KW-0238">DNA-binding</keyword>
<dbReference type="NCBIfam" id="TIGR02937">
    <property type="entry name" value="sigma70-ECF"/>
    <property type="match status" value="1"/>
</dbReference>
<feature type="domain" description="RNA polymerase sigma-70 region 4" evidence="7">
    <location>
        <begin position="115"/>
        <end position="164"/>
    </location>
</feature>
<dbReference type="GO" id="GO:0003677">
    <property type="term" value="F:DNA binding"/>
    <property type="evidence" value="ECO:0007669"/>
    <property type="project" value="UniProtKB-KW"/>
</dbReference>
<dbReference type="OrthoDB" id="9803203at2"/>
<dbReference type="InterPro" id="IPR039425">
    <property type="entry name" value="RNA_pol_sigma-70-like"/>
</dbReference>
<name>A0A4R9BAB4_9MICO</name>